<dbReference type="SUPFAM" id="SSF82549">
    <property type="entry name" value="DAK1/DegV-like"/>
    <property type="match status" value="1"/>
</dbReference>
<dbReference type="Proteomes" id="UP000193570">
    <property type="component" value="Unassembled WGS sequence"/>
</dbReference>
<dbReference type="GO" id="GO:0005524">
    <property type="term" value="F:ATP binding"/>
    <property type="evidence" value="ECO:0007669"/>
    <property type="project" value="UniProtKB-KW"/>
</dbReference>
<dbReference type="Pfam" id="PF02733">
    <property type="entry name" value="Dak1"/>
    <property type="match status" value="1"/>
</dbReference>
<evidence type="ECO:0000256" key="4">
    <source>
        <dbReference type="ARBA" id="ARBA00022840"/>
    </source>
</evidence>
<evidence type="ECO:0000313" key="7">
    <source>
        <dbReference type="EMBL" id="SLN10649.1"/>
    </source>
</evidence>
<protein>
    <submittedName>
        <fullName evidence="7">Dihydroxyacetone kinase</fullName>
        <ecNumber evidence="7">2.7.1.29</ecNumber>
    </submittedName>
</protein>
<keyword evidence="8" id="KW-1185">Reference proteome</keyword>
<evidence type="ECO:0000313" key="8">
    <source>
        <dbReference type="Proteomes" id="UP000193570"/>
    </source>
</evidence>
<dbReference type="PANTHER" id="PTHR28629">
    <property type="entry name" value="TRIOKINASE/FMN CYCLASE"/>
    <property type="match status" value="1"/>
</dbReference>
<evidence type="ECO:0000256" key="2">
    <source>
        <dbReference type="ARBA" id="ARBA00022741"/>
    </source>
</evidence>
<dbReference type="GO" id="GO:0019563">
    <property type="term" value="P:glycerol catabolic process"/>
    <property type="evidence" value="ECO:0007669"/>
    <property type="project" value="TreeGrafter"/>
</dbReference>
<keyword evidence="4" id="KW-0067">ATP-binding</keyword>
<dbReference type="PROSITE" id="PS51481">
    <property type="entry name" value="DHAK"/>
    <property type="match status" value="1"/>
</dbReference>
<keyword evidence="2" id="KW-0547">Nucleotide-binding</keyword>
<dbReference type="PROSITE" id="PS51480">
    <property type="entry name" value="DHAL"/>
    <property type="match status" value="1"/>
</dbReference>
<dbReference type="Gene3D" id="3.30.1180.20">
    <property type="entry name" value="Dihydroxyacetone kinase, domain 2"/>
    <property type="match status" value="1"/>
</dbReference>
<dbReference type="FunFam" id="1.25.40.340:FF:000002">
    <property type="entry name" value="Dihydroxyacetone kinase, L subunit"/>
    <property type="match status" value="1"/>
</dbReference>
<dbReference type="InterPro" id="IPR036117">
    <property type="entry name" value="DhaL_dom_sf"/>
</dbReference>
<dbReference type="GO" id="GO:0004371">
    <property type="term" value="F:glycerone kinase activity"/>
    <property type="evidence" value="ECO:0007669"/>
    <property type="project" value="UniProtKB-EC"/>
</dbReference>
<keyword evidence="1 7" id="KW-0808">Transferase</keyword>
<keyword evidence="3 7" id="KW-0418">Kinase</keyword>
<dbReference type="EMBL" id="FWFK01000001">
    <property type="protein sequence ID" value="SLN10649.1"/>
    <property type="molecule type" value="Genomic_DNA"/>
</dbReference>
<reference evidence="7 8" key="1">
    <citation type="submission" date="2017-03" db="EMBL/GenBank/DDBJ databases">
        <authorList>
            <person name="Afonso C.L."/>
            <person name="Miller P.J."/>
            <person name="Scott M.A."/>
            <person name="Spackman E."/>
            <person name="Goraichik I."/>
            <person name="Dimitrov K.M."/>
            <person name="Suarez D.L."/>
            <person name="Swayne D.E."/>
        </authorList>
    </citation>
    <scope>NUCLEOTIDE SEQUENCE [LARGE SCALE GENOMIC DNA]</scope>
    <source>
        <strain evidence="7 8">CECT 8625</strain>
    </source>
</reference>
<dbReference type="InterPro" id="IPR050861">
    <property type="entry name" value="Dihydroxyacetone_Kinase"/>
</dbReference>
<dbReference type="Pfam" id="PF02734">
    <property type="entry name" value="Dak2"/>
    <property type="match status" value="1"/>
</dbReference>
<dbReference type="RefSeq" id="WP_085790006.1">
    <property type="nucleotide sequence ID" value="NZ_FWFK01000001.1"/>
</dbReference>
<dbReference type="InterPro" id="IPR004007">
    <property type="entry name" value="DhaL_dom"/>
</dbReference>
<dbReference type="GO" id="GO:0005829">
    <property type="term" value="C:cytosol"/>
    <property type="evidence" value="ECO:0007669"/>
    <property type="project" value="TreeGrafter"/>
</dbReference>
<gene>
    <name evidence="7" type="primary">dhaK</name>
    <name evidence="7" type="ORF">ROJ8625_00224</name>
</gene>
<name>A0A1X6Y4X6_9RHOB</name>
<sequence length="547" mass="56022">MAHFINEKADAVTDAIDGTIAASGGSLTRLDGFPHIRVVVRADWDRSKVALVSGGGSGHEPAHAGFVGQGMLTAAVCGDIFASPSVDAVLAGILAVTGDAGCLLIVKNYTGDRLNFGLAAERARAFGRKVSMVVVDDDIALPDLSQPRGVAGTLFVHKIAGALAEQGADLGTVSDAARRVIATTRSIGMSLDTCTIPGSAKENRIGPGMAELGLGIHGEAGVEQIAYHNAREAMNAVVGKLSAGLKEVSYVALFNNLGGLSDLEMQVLANELLRSDLASRVELVVGPAALMTSLDMKGFSVSLHALDGADAEHLTAPTGTLAWPGCRPVKAARVLPLPDGLTPIKPLASPHPATRTFLVRCCETLIAAEADLNALDAKTGDGDTGSTLAHAARALIDAMERLPLADHTQLFRAIGQELSQTMGGSSGVLLAIFFAAAGDAASSGMPTREALRAGLARMQEIGGADIGDRTMVDALAPALEHLHDGLDGAASAARAGANRTAGMARANAGRAAYISAAQLEGHIDPGAEAVARLFEHMAEQAKSTAKG</sequence>
<dbReference type="AlphaFoldDB" id="A0A1X6Y4X6"/>
<dbReference type="InterPro" id="IPR004006">
    <property type="entry name" value="DhaK_dom"/>
</dbReference>
<dbReference type="EC" id="2.7.1.29" evidence="7"/>
<dbReference type="Gene3D" id="1.25.40.340">
    <property type="match status" value="1"/>
</dbReference>
<evidence type="ECO:0000256" key="1">
    <source>
        <dbReference type="ARBA" id="ARBA00022679"/>
    </source>
</evidence>
<dbReference type="SMART" id="SM01120">
    <property type="entry name" value="Dak2"/>
    <property type="match status" value="1"/>
</dbReference>
<accession>A0A1X6Y4X6</accession>
<evidence type="ECO:0000259" key="5">
    <source>
        <dbReference type="PROSITE" id="PS51480"/>
    </source>
</evidence>
<evidence type="ECO:0000259" key="6">
    <source>
        <dbReference type="PROSITE" id="PS51481"/>
    </source>
</evidence>
<dbReference type="Gene3D" id="3.40.50.10440">
    <property type="entry name" value="Dihydroxyacetone kinase, domain 1"/>
    <property type="match status" value="1"/>
</dbReference>
<feature type="domain" description="DhaL" evidence="5">
    <location>
        <begin position="352"/>
        <end position="539"/>
    </location>
</feature>
<dbReference type="PANTHER" id="PTHR28629:SF4">
    <property type="entry name" value="TRIOKINASE_FMN CYCLASE"/>
    <property type="match status" value="1"/>
</dbReference>
<proteinExistence type="predicted"/>
<evidence type="ECO:0000256" key="3">
    <source>
        <dbReference type="ARBA" id="ARBA00022777"/>
    </source>
</evidence>
<dbReference type="OrthoDB" id="9806345at2"/>
<dbReference type="SUPFAM" id="SSF101473">
    <property type="entry name" value="DhaL-like"/>
    <property type="match status" value="1"/>
</dbReference>
<feature type="domain" description="DhaK" evidence="6">
    <location>
        <begin position="7"/>
        <end position="323"/>
    </location>
</feature>
<dbReference type="FunFam" id="3.40.50.10440:FF:000001">
    <property type="entry name" value="Dihydroxyacetone kinase, DhaK subunit"/>
    <property type="match status" value="1"/>
</dbReference>
<organism evidence="7 8">
    <name type="scientific">Roseivivax jejudonensis</name>
    <dbReference type="NCBI Taxonomy" id="1529041"/>
    <lineage>
        <taxon>Bacteria</taxon>
        <taxon>Pseudomonadati</taxon>
        <taxon>Pseudomonadota</taxon>
        <taxon>Alphaproteobacteria</taxon>
        <taxon>Rhodobacterales</taxon>
        <taxon>Roseobacteraceae</taxon>
        <taxon>Roseivivax</taxon>
    </lineage>
</organism>